<dbReference type="InterPro" id="IPR011049">
    <property type="entry name" value="Serralysin-like_metalloprot_C"/>
</dbReference>
<dbReference type="InterPro" id="IPR018511">
    <property type="entry name" value="Hemolysin-typ_Ca-bd_CS"/>
</dbReference>
<dbReference type="Gene3D" id="2.150.10.10">
    <property type="entry name" value="Serralysin-like metalloprotease, C-terminal"/>
    <property type="match status" value="5"/>
</dbReference>
<dbReference type="EMBL" id="LR743504">
    <property type="protein sequence ID" value="CAA2107804.1"/>
    <property type="molecule type" value="Genomic_DNA"/>
</dbReference>
<dbReference type="PRINTS" id="PR00313">
    <property type="entry name" value="CABNDNGRPT"/>
</dbReference>
<sequence length="625" mass="63701">MSVVNLTPNSDSYINATGRSDTINGVAGDDTISGLDGNDRIDGGTGFDIANYANDFRFGGTTGVIVNFATGKATDGFGNADTLISIEAVMGTQFADKLTGGNAALDSTGEYFYGLSGKDVIDGGSGFDEARYDRDAGFGGTKGIIVNLTTGRAVDGFGTVDTLRNIESVRGTAYADKLSGGDTDPNGANNFFLGLGGNDVIDGGSGYDELRYDKDANFGGYSGVTVNLAAGTAIDGFGATDTVRNIEGVRGTQYGDRLHGNDTNDRSFDSLIGLGGDDTIDGGGGNDAVRYDRDASFGGATGVTVDLARGTATDGFGNHDTLISIEVVRGTQFTDTLTGGNATSAAYEGFYGLGGNDTIDGGKGFDEVRYDRDVDNGGGFGVTVNLAAGTATDGFGTTDRLTGIEAIVGTKFDDRLTGDAFANRFTGHAGNDFIDGGAGIDTLDFRNDDLFGAVNGATVDLGAGTATGTFGSTYALTSIEAMLGSVFADAITGSKVANTLVGNAGDDRLDGLLGKDVLTGGAGSDTFRFSTAFRAANIDHITDFETADTIEIAKAVASALPTGTLAAGAFKDLSTGTADAGDRILYDRSTGTLSYDKDGSGSAAAVTFAVLDHPIALTNLDFHIV</sequence>
<dbReference type="SUPFAM" id="SSF51120">
    <property type="entry name" value="beta-Roll"/>
    <property type="match status" value="2"/>
</dbReference>
<proteinExistence type="predicted"/>
<dbReference type="AlphaFoldDB" id="A0A679J9L6"/>
<gene>
    <name evidence="1" type="primary">cya_23</name>
    <name evidence="1" type="ORF">MBUL_04346</name>
</gene>
<dbReference type="Pfam" id="PF00353">
    <property type="entry name" value="HemolysinCabind"/>
    <property type="match status" value="7"/>
</dbReference>
<protein>
    <submittedName>
        <fullName evidence="1">Bifunctional hemolysin/adenylate cyclase</fullName>
    </submittedName>
</protein>
<organism evidence="1">
    <name type="scientific">Methylobacterium bullatum</name>
    <dbReference type="NCBI Taxonomy" id="570505"/>
    <lineage>
        <taxon>Bacteria</taxon>
        <taxon>Pseudomonadati</taxon>
        <taxon>Pseudomonadota</taxon>
        <taxon>Alphaproteobacteria</taxon>
        <taxon>Hyphomicrobiales</taxon>
        <taxon>Methylobacteriaceae</taxon>
        <taxon>Methylobacterium</taxon>
    </lineage>
</organism>
<dbReference type="PROSITE" id="PS00330">
    <property type="entry name" value="HEMOLYSIN_CALCIUM"/>
    <property type="match status" value="3"/>
</dbReference>
<evidence type="ECO:0000313" key="1">
    <source>
        <dbReference type="EMBL" id="CAA2107804.1"/>
    </source>
</evidence>
<name>A0A679J9L6_9HYPH</name>
<reference evidence="1" key="1">
    <citation type="submission" date="2019-12" db="EMBL/GenBank/DDBJ databases">
        <authorList>
            <person name="Cremers G."/>
        </authorList>
    </citation>
    <scope>NUCLEOTIDE SEQUENCE</scope>
    <source>
        <strain evidence="1">Mbul1</strain>
    </source>
</reference>
<dbReference type="GO" id="GO:0005509">
    <property type="term" value="F:calcium ion binding"/>
    <property type="evidence" value="ECO:0007669"/>
    <property type="project" value="InterPro"/>
</dbReference>
<dbReference type="InterPro" id="IPR001343">
    <property type="entry name" value="Hemolysn_Ca-bd"/>
</dbReference>
<accession>A0A679J9L6</accession>